<proteinExistence type="predicted"/>
<protein>
    <submittedName>
        <fullName evidence="2">Uncharacterized protein</fullName>
    </submittedName>
</protein>
<comment type="caution">
    <text evidence="2">The sequence shown here is derived from an EMBL/GenBank/DDBJ whole genome shotgun (WGS) entry which is preliminary data.</text>
</comment>
<keyword evidence="1" id="KW-0472">Membrane</keyword>
<accession>A0A3D9CI67</accession>
<name>A0A3D9CI67_9FLAO</name>
<dbReference type="Proteomes" id="UP000256326">
    <property type="component" value="Unassembled WGS sequence"/>
</dbReference>
<organism evidence="2 3">
    <name type="scientific">Epilithonimonas hispanica</name>
    <dbReference type="NCBI Taxonomy" id="358687"/>
    <lineage>
        <taxon>Bacteria</taxon>
        <taxon>Pseudomonadati</taxon>
        <taxon>Bacteroidota</taxon>
        <taxon>Flavobacteriia</taxon>
        <taxon>Flavobacteriales</taxon>
        <taxon>Weeksellaceae</taxon>
        <taxon>Chryseobacterium group</taxon>
        <taxon>Epilithonimonas</taxon>
    </lineage>
</organism>
<dbReference type="AlphaFoldDB" id="A0A3D9CI67"/>
<evidence type="ECO:0000313" key="2">
    <source>
        <dbReference type="EMBL" id="REC65405.1"/>
    </source>
</evidence>
<keyword evidence="1" id="KW-1133">Transmembrane helix</keyword>
<dbReference type="EMBL" id="QNUG01000099">
    <property type="protein sequence ID" value="REC65405.1"/>
    <property type="molecule type" value="Genomic_DNA"/>
</dbReference>
<reference evidence="2 3" key="1">
    <citation type="journal article" date="2006" name="Int. J. Syst. Evol. Microbiol.">
        <title>Chryseobacterium hispanicum sp. nov., isolated from the drinking water distribution system of Sevilla, Spain.</title>
        <authorList>
            <person name="Gallego V."/>
            <person name="Garcia M.T."/>
            <person name="Ventosa A."/>
        </authorList>
    </citation>
    <scope>NUCLEOTIDE SEQUENCE [LARGE SCALE GENOMIC DNA]</scope>
    <source>
        <strain evidence="2 3">KCTC 22104</strain>
    </source>
</reference>
<evidence type="ECO:0000313" key="3">
    <source>
        <dbReference type="Proteomes" id="UP000256326"/>
    </source>
</evidence>
<keyword evidence="3" id="KW-1185">Reference proteome</keyword>
<evidence type="ECO:0000256" key="1">
    <source>
        <dbReference type="SAM" id="Phobius"/>
    </source>
</evidence>
<gene>
    <name evidence="2" type="ORF">DRF58_17945</name>
</gene>
<feature type="transmembrane region" description="Helical" evidence="1">
    <location>
        <begin position="6"/>
        <end position="23"/>
    </location>
</feature>
<sequence length="289" mass="34329">MKIKHLLIINIFLILIILINFVFKNDSKKYIFNRNFKESEFRVVKSYNTENKYFSAPSNLIALYKKQSNSENQFVEGKFLTLDENFTEKSTFKFQINKNFNPVILNISKNLLYTQNWKLYLNNKLISDKIKVVNAIFLNKEKILFLGEYYDGNGFNFGFFYFDLNTKTIEKLNIIRSDSLSFFPKLFLQYTGNFKKYENKIVYVNEKSSNAWVIENTEISEFATKDKTPLPTIINSDNNYYYERGKTYNTNSDFFLTEKNVCVFSNRTENKNEIVIDLYKYNGKYVNNS</sequence>
<keyword evidence="1" id="KW-0812">Transmembrane</keyword>